<comment type="cofactor">
    <cofactor evidence="5">
        <name>Fe cation</name>
        <dbReference type="ChEBI" id="CHEBI:24875"/>
    </cofactor>
    <text evidence="5">Binds 1 Fe cation per subunit.</text>
</comment>
<evidence type="ECO:0000256" key="1">
    <source>
        <dbReference type="ARBA" id="ARBA00005877"/>
    </source>
</evidence>
<dbReference type="PANTHER" id="PTHR11959">
    <property type="entry name" value="4-HYDROXYPHENYLPYRUVATE DIOXYGENASE"/>
    <property type="match status" value="1"/>
</dbReference>
<feature type="domain" description="VOC" evidence="6">
    <location>
        <begin position="176"/>
        <end position="330"/>
    </location>
</feature>
<keyword evidence="4 5" id="KW-0408">Iron</keyword>
<dbReference type="PROSITE" id="PS51819">
    <property type="entry name" value="VOC"/>
    <property type="match status" value="2"/>
</dbReference>
<keyword evidence="7" id="KW-0560">Oxidoreductase</keyword>
<dbReference type="InterPro" id="IPR041736">
    <property type="entry name" value="4OHPhenylPyrv_dOase_N"/>
</dbReference>
<dbReference type="Pfam" id="PF00903">
    <property type="entry name" value="Glyoxalase"/>
    <property type="match status" value="1"/>
</dbReference>
<keyword evidence="7" id="KW-0223">Dioxygenase</keyword>
<dbReference type="InterPro" id="IPR037523">
    <property type="entry name" value="VOC_core"/>
</dbReference>
<comment type="caution">
    <text evidence="7">The sequence shown here is derived from an EMBL/GenBank/DDBJ whole genome shotgun (WGS) entry which is preliminary data.</text>
</comment>
<dbReference type="SUPFAM" id="SSF54593">
    <property type="entry name" value="Glyoxalase/Bleomycin resistance protein/Dihydroxybiphenyl dioxygenase"/>
    <property type="match status" value="1"/>
</dbReference>
<evidence type="ECO:0000259" key="6">
    <source>
        <dbReference type="PROSITE" id="PS51819"/>
    </source>
</evidence>
<evidence type="ECO:0000256" key="2">
    <source>
        <dbReference type="ARBA" id="ARBA00022723"/>
    </source>
</evidence>
<feature type="binding site" evidence="5">
    <location>
        <position position="179"/>
    </location>
    <ligand>
        <name>Fe cation</name>
        <dbReference type="ChEBI" id="CHEBI:24875"/>
    </ligand>
</feature>
<dbReference type="Gene3D" id="3.10.180.10">
    <property type="entry name" value="2,3-Dihydroxybiphenyl 1,2-Dioxygenase, domain 1"/>
    <property type="match status" value="2"/>
</dbReference>
<reference evidence="7 8" key="1">
    <citation type="journal article" date="2011" name="ISME J.">
        <title>Community ecology of hot spring cyanobacterial mats: predominant populations and their functional potential.</title>
        <authorList>
            <person name="Klatt C.G."/>
            <person name="Wood J.M."/>
            <person name="Rusch D.B."/>
            <person name="Bateson M.M."/>
            <person name="Hamamura N."/>
            <person name="Heidelberg J.F."/>
            <person name="Grossman A.R."/>
            <person name="Bhaya D."/>
            <person name="Cohan F.M."/>
            <person name="Kuhl M."/>
            <person name="Bryant D.A."/>
            <person name="Ward D.M."/>
        </authorList>
    </citation>
    <scope>NUCLEOTIDE SEQUENCE [LARGE SCALE GENOMIC DNA]</scope>
    <source>
        <strain evidence="7">OS</strain>
    </source>
</reference>
<evidence type="ECO:0000313" key="8">
    <source>
        <dbReference type="Proteomes" id="UP000266389"/>
    </source>
</evidence>
<dbReference type="GO" id="GO:0003868">
    <property type="term" value="F:4-hydroxyphenylpyruvate dioxygenase activity"/>
    <property type="evidence" value="ECO:0007669"/>
    <property type="project" value="UniProtKB-EC"/>
</dbReference>
<evidence type="ECO:0000256" key="4">
    <source>
        <dbReference type="ARBA" id="ARBA00023004"/>
    </source>
</evidence>
<organism evidence="7 8">
    <name type="scientific">Candidatus Thermochlorobacter aerophilus</name>
    <dbReference type="NCBI Taxonomy" id="1868324"/>
    <lineage>
        <taxon>Bacteria</taxon>
        <taxon>Pseudomonadati</taxon>
        <taxon>Chlorobiota</taxon>
        <taxon>Chlorobiia</taxon>
        <taxon>Chlorobiales</taxon>
        <taxon>Candidatus Thermochlorobacteriaceae</taxon>
        <taxon>Candidatus Thermochlorobacter</taxon>
    </lineage>
</organism>
<dbReference type="AlphaFoldDB" id="A0A395LYA3"/>
<dbReference type="NCBIfam" id="TIGR01263">
    <property type="entry name" value="4HPPD"/>
    <property type="match status" value="1"/>
</dbReference>
<keyword evidence="2 5" id="KW-0479">Metal-binding</keyword>
<dbReference type="FunFam" id="3.10.180.10:FF:000001">
    <property type="entry name" value="4-hydroxyphenylpyruvate dioxygenase"/>
    <property type="match status" value="1"/>
</dbReference>
<accession>A0A395LYA3</accession>
<dbReference type="CDD" id="cd07250">
    <property type="entry name" value="HPPD_C_like"/>
    <property type="match status" value="1"/>
</dbReference>
<feature type="binding site" evidence="5">
    <location>
        <position position="341"/>
    </location>
    <ligand>
        <name>Fe cation</name>
        <dbReference type="ChEBI" id="CHEBI:24875"/>
    </ligand>
</feature>
<dbReference type="InterPro" id="IPR005956">
    <property type="entry name" value="4OHPhenylPyrv_dOase"/>
</dbReference>
<comment type="similarity">
    <text evidence="1">Belongs to the 4HPPD family.</text>
</comment>
<dbReference type="InterPro" id="IPR004360">
    <property type="entry name" value="Glyas_Fos-R_dOase_dom"/>
</dbReference>
<feature type="domain" description="VOC" evidence="6">
    <location>
        <begin position="20"/>
        <end position="150"/>
    </location>
</feature>
<proteinExistence type="inferred from homology"/>
<dbReference type="PANTHER" id="PTHR11959:SF1">
    <property type="entry name" value="4-HYDROXYPHENYLPYRUVATE DIOXYGENASE"/>
    <property type="match status" value="1"/>
</dbReference>
<protein>
    <submittedName>
        <fullName evidence="7">4-hydroxyphenylpyruvate dioxygenase</fullName>
        <ecNumber evidence="7">1.13.11.27</ecNumber>
    </submittedName>
</protein>
<feature type="binding site" evidence="5">
    <location>
        <position position="262"/>
    </location>
    <ligand>
        <name>Fe cation</name>
        <dbReference type="ChEBI" id="CHEBI:24875"/>
    </ligand>
</feature>
<keyword evidence="3" id="KW-0677">Repeat</keyword>
<keyword evidence="7" id="KW-0670">Pyruvate</keyword>
<dbReference type="PIRSF" id="PIRSF009283">
    <property type="entry name" value="HPP_dOase"/>
    <property type="match status" value="1"/>
</dbReference>
<evidence type="ECO:0000256" key="5">
    <source>
        <dbReference type="PIRSR" id="PIRSR009283-1"/>
    </source>
</evidence>
<dbReference type="EC" id="1.13.11.27" evidence="7"/>
<sequence>MQATESAHAPATATALRLHDFDHIEFYVGNAKQAAHFYRLAFGFDIVAYCGPETGVRDRASYLLQQGKIRFVLTSPLSPDSDIAEHIKLHGDGVRDIAFEVSDAVAAYETVVARGAKSVHEPMTFSDEHGTLVRAAVHTFGDTIHSFIERKSYKAFLPHFVPYASNLPSQSVGLKAIDHIVGNVDWYQMETWVKFYENVFDFHQFQSFDDKDISTEFSALRSKVMTDVSERIKIPINEPAEGKKKSQIEEYVQFYRGAGVQHIALLTDDILRTVQALRARGIEFISVPATYYDTLLERVPEVREPLAELKAQHILVDKDEHGYMLQIFTKPVQDRPTLFYEIIQRRGSKSFGKGNFKALFEAIERDQAARGNL</sequence>
<dbReference type="EMBL" id="PHFL01000065">
    <property type="protein sequence ID" value="RFM23431.1"/>
    <property type="molecule type" value="Genomic_DNA"/>
</dbReference>
<dbReference type="Pfam" id="PF14696">
    <property type="entry name" value="Glyoxalase_5"/>
    <property type="match status" value="1"/>
</dbReference>
<dbReference type="InterPro" id="IPR041735">
    <property type="entry name" value="4OHPhenylPyrv_dOase_C"/>
</dbReference>
<dbReference type="InterPro" id="IPR029068">
    <property type="entry name" value="Glyas_Bleomycin-R_OHBP_Dase"/>
</dbReference>
<dbReference type="GO" id="GO:0006572">
    <property type="term" value="P:L-tyrosine catabolic process"/>
    <property type="evidence" value="ECO:0007669"/>
    <property type="project" value="TreeGrafter"/>
</dbReference>
<dbReference type="Proteomes" id="UP000266389">
    <property type="component" value="Unassembled WGS sequence"/>
</dbReference>
<evidence type="ECO:0000313" key="7">
    <source>
        <dbReference type="EMBL" id="RFM23431.1"/>
    </source>
</evidence>
<name>A0A395LYA3_9BACT</name>
<evidence type="ECO:0000256" key="3">
    <source>
        <dbReference type="ARBA" id="ARBA00022737"/>
    </source>
</evidence>
<dbReference type="CDD" id="cd08342">
    <property type="entry name" value="HPPD_N_like"/>
    <property type="match status" value="1"/>
</dbReference>
<gene>
    <name evidence="7" type="primary">hppD</name>
    <name evidence="7" type="ORF">D0433_10885</name>
</gene>
<dbReference type="GO" id="GO:0046872">
    <property type="term" value="F:metal ion binding"/>
    <property type="evidence" value="ECO:0007669"/>
    <property type="project" value="UniProtKB-KW"/>
</dbReference>